<reference evidence="1" key="1">
    <citation type="submission" date="2014-11" db="EMBL/GenBank/DDBJ databases">
        <authorList>
            <person name="Amaro Gonzalez C."/>
        </authorList>
    </citation>
    <scope>NUCLEOTIDE SEQUENCE</scope>
</reference>
<protein>
    <submittedName>
        <fullName evidence="1">Uncharacterized protein</fullName>
    </submittedName>
</protein>
<sequence length="58" mass="7109">MWLYYWSQTICVYDFSLKKYNRKLSSSKYQISVTTSIYRRQSSLLWASKRLFRNVNVT</sequence>
<accession>A0A0E9TYY4</accession>
<reference evidence="1" key="2">
    <citation type="journal article" date="2015" name="Fish Shellfish Immunol.">
        <title>Early steps in the European eel (Anguilla anguilla)-Vibrio vulnificus interaction in the gills: Role of the RtxA13 toxin.</title>
        <authorList>
            <person name="Callol A."/>
            <person name="Pajuelo D."/>
            <person name="Ebbesson L."/>
            <person name="Teles M."/>
            <person name="MacKenzie S."/>
            <person name="Amaro C."/>
        </authorList>
    </citation>
    <scope>NUCLEOTIDE SEQUENCE</scope>
</reference>
<organism evidence="1">
    <name type="scientific">Anguilla anguilla</name>
    <name type="common">European freshwater eel</name>
    <name type="synonym">Muraena anguilla</name>
    <dbReference type="NCBI Taxonomy" id="7936"/>
    <lineage>
        <taxon>Eukaryota</taxon>
        <taxon>Metazoa</taxon>
        <taxon>Chordata</taxon>
        <taxon>Craniata</taxon>
        <taxon>Vertebrata</taxon>
        <taxon>Euteleostomi</taxon>
        <taxon>Actinopterygii</taxon>
        <taxon>Neopterygii</taxon>
        <taxon>Teleostei</taxon>
        <taxon>Anguilliformes</taxon>
        <taxon>Anguillidae</taxon>
        <taxon>Anguilla</taxon>
    </lineage>
</organism>
<evidence type="ECO:0000313" key="1">
    <source>
        <dbReference type="EMBL" id="JAH58731.1"/>
    </source>
</evidence>
<proteinExistence type="predicted"/>
<dbReference type="AlphaFoldDB" id="A0A0E9TYY4"/>
<dbReference type="EMBL" id="GBXM01049846">
    <property type="protein sequence ID" value="JAH58731.1"/>
    <property type="molecule type" value="Transcribed_RNA"/>
</dbReference>
<name>A0A0E9TYY4_ANGAN</name>